<feature type="compositionally biased region" description="Basic and acidic residues" evidence="2">
    <location>
        <begin position="219"/>
        <end position="228"/>
    </location>
</feature>
<accession>A0A9P4U682</accession>
<dbReference type="GO" id="GO:0070860">
    <property type="term" value="C:RNA polymerase I core factor complex"/>
    <property type="evidence" value="ECO:0007669"/>
    <property type="project" value="TreeGrafter"/>
</dbReference>
<dbReference type="Pfam" id="PF15463">
    <property type="entry name" value="ECM11"/>
    <property type="match status" value="1"/>
</dbReference>
<organism evidence="4 5">
    <name type="scientific">Karstenula rhodostoma CBS 690.94</name>
    <dbReference type="NCBI Taxonomy" id="1392251"/>
    <lineage>
        <taxon>Eukaryota</taxon>
        <taxon>Fungi</taxon>
        <taxon>Dikarya</taxon>
        <taxon>Ascomycota</taxon>
        <taxon>Pezizomycotina</taxon>
        <taxon>Dothideomycetes</taxon>
        <taxon>Pleosporomycetidae</taxon>
        <taxon>Pleosporales</taxon>
        <taxon>Massarineae</taxon>
        <taxon>Didymosphaeriaceae</taxon>
        <taxon>Karstenula</taxon>
    </lineage>
</organism>
<feature type="compositionally biased region" description="Low complexity" evidence="2">
    <location>
        <begin position="160"/>
        <end position="169"/>
    </location>
</feature>
<feature type="region of interest" description="Disordered" evidence="2">
    <location>
        <begin position="1"/>
        <end position="32"/>
    </location>
</feature>
<dbReference type="PANTHER" id="PTHR28244">
    <property type="entry name" value="RNA POLYMERASE I-SPECIFIC TRANSCRIPTION INITIATION FACTOR RRN11"/>
    <property type="match status" value="1"/>
</dbReference>
<dbReference type="OrthoDB" id="5346740at2759"/>
<dbReference type="PANTHER" id="PTHR28244:SF1">
    <property type="entry name" value="RNA POLYMERASE I-SPECIFIC TRANSCRIPTION INITIATION FACTOR RRN11"/>
    <property type="match status" value="1"/>
</dbReference>
<feature type="compositionally biased region" description="Polar residues" evidence="2">
    <location>
        <begin position="1"/>
        <end position="27"/>
    </location>
</feature>
<proteinExistence type="predicted"/>
<feature type="compositionally biased region" description="Basic and acidic residues" evidence="2">
    <location>
        <begin position="147"/>
        <end position="159"/>
    </location>
</feature>
<feature type="compositionally biased region" description="Polar residues" evidence="2">
    <location>
        <begin position="62"/>
        <end position="74"/>
    </location>
</feature>
<evidence type="ECO:0000313" key="5">
    <source>
        <dbReference type="Proteomes" id="UP000799764"/>
    </source>
</evidence>
<sequence length="546" mass="60939">MKQSKMQSFINNKADNTARPQSANSNRRLVGGQAKVHVPHTILQNEPAQMHAGAPRGPGLGNQPNFTPGILQNDQRQDFADPQPGRYDTDAGSSIDTTINERSNLNGGEDQRIQKRQFIQTNGHDGDEYSEEDQQSNSEEGSDEEDGSGRDDDQDKYQDQDQQQGQGRDWAVNEAQQILTSRGMIFGEDNSYPSTTSGPPDEQFDQESSRQQVLVNRMDYGRPDEPHLRPPAQGNTTRHTKPTVQRAKPPTAGPSNMPAPSVFEKVAAIRKSEQRANAPLEVPGGGVRQTNIAVPKHIPSNIQAFPQTFRQPQAAQGQQASASVGPNPQREVPPQLVYPIAPPPKQASVATHTPALALRSAPPKTQLPLKEEPVPIYRSIEEDAPHELEDPIGDYDTPHLFNMNYDELRAEGFDTEPRGKTQVLSNDMQNRELKERLAYVQENLAPGNQDQFFRALPTREWEDAGDWFLDRFADIINRAKEARQNKRKLARNFEDEVEKRYRKVAKRQQNVEAALGEMKEKGQGLIPKSPRASRASVAKAPRSSKR</sequence>
<dbReference type="AlphaFoldDB" id="A0A9P4U682"/>
<dbReference type="InterPro" id="IPR053029">
    <property type="entry name" value="RNA_pol_I-specific_init_factor"/>
</dbReference>
<feature type="region of interest" description="Disordered" evidence="2">
    <location>
        <begin position="303"/>
        <end position="349"/>
    </location>
</feature>
<feature type="region of interest" description="Disordered" evidence="2">
    <location>
        <begin position="513"/>
        <end position="546"/>
    </location>
</feature>
<feature type="coiled-coil region" evidence="1">
    <location>
        <begin position="472"/>
        <end position="499"/>
    </location>
</feature>
<feature type="domain" description="Extracellular mutant protein 11 C-terminal" evidence="3">
    <location>
        <begin position="394"/>
        <end position="525"/>
    </location>
</feature>
<name>A0A9P4U682_9PLEO</name>
<feature type="compositionally biased region" description="Polar residues" evidence="2">
    <location>
        <begin position="91"/>
        <end position="106"/>
    </location>
</feature>
<keyword evidence="5" id="KW-1185">Reference proteome</keyword>
<dbReference type="GO" id="GO:0042790">
    <property type="term" value="P:nucleolar large rRNA transcription by RNA polymerase I"/>
    <property type="evidence" value="ECO:0007669"/>
    <property type="project" value="TreeGrafter"/>
</dbReference>
<dbReference type="GO" id="GO:0017025">
    <property type="term" value="F:TBP-class protein binding"/>
    <property type="evidence" value="ECO:0007669"/>
    <property type="project" value="TreeGrafter"/>
</dbReference>
<feature type="region of interest" description="Disordered" evidence="2">
    <location>
        <begin position="44"/>
        <end position="288"/>
    </location>
</feature>
<evidence type="ECO:0000259" key="3">
    <source>
        <dbReference type="Pfam" id="PF15463"/>
    </source>
</evidence>
<feature type="compositionally biased region" description="Low complexity" evidence="2">
    <location>
        <begin position="311"/>
        <end position="326"/>
    </location>
</feature>
<evidence type="ECO:0000256" key="1">
    <source>
        <dbReference type="SAM" id="Coils"/>
    </source>
</evidence>
<keyword evidence="1" id="KW-0175">Coiled coil</keyword>
<dbReference type="EMBL" id="MU001514">
    <property type="protein sequence ID" value="KAF2437737.1"/>
    <property type="molecule type" value="Genomic_DNA"/>
</dbReference>
<reference evidence="4" key="1">
    <citation type="journal article" date="2020" name="Stud. Mycol.">
        <title>101 Dothideomycetes genomes: a test case for predicting lifestyles and emergence of pathogens.</title>
        <authorList>
            <person name="Haridas S."/>
            <person name="Albert R."/>
            <person name="Binder M."/>
            <person name="Bloem J."/>
            <person name="Labutti K."/>
            <person name="Salamov A."/>
            <person name="Andreopoulos B."/>
            <person name="Baker S."/>
            <person name="Barry K."/>
            <person name="Bills G."/>
            <person name="Bluhm B."/>
            <person name="Cannon C."/>
            <person name="Castanera R."/>
            <person name="Culley D."/>
            <person name="Daum C."/>
            <person name="Ezra D."/>
            <person name="Gonzalez J."/>
            <person name="Henrissat B."/>
            <person name="Kuo A."/>
            <person name="Liang C."/>
            <person name="Lipzen A."/>
            <person name="Lutzoni F."/>
            <person name="Magnuson J."/>
            <person name="Mondo S."/>
            <person name="Nolan M."/>
            <person name="Ohm R."/>
            <person name="Pangilinan J."/>
            <person name="Park H.-J."/>
            <person name="Ramirez L."/>
            <person name="Alfaro M."/>
            <person name="Sun H."/>
            <person name="Tritt A."/>
            <person name="Yoshinaga Y."/>
            <person name="Zwiers L.-H."/>
            <person name="Turgeon B."/>
            <person name="Goodwin S."/>
            <person name="Spatafora J."/>
            <person name="Crous P."/>
            <person name="Grigoriev I."/>
        </authorList>
    </citation>
    <scope>NUCLEOTIDE SEQUENCE</scope>
    <source>
        <strain evidence="4">CBS 690.94</strain>
    </source>
</reference>
<protein>
    <recommendedName>
        <fullName evidence="3">Extracellular mutant protein 11 C-terminal domain-containing protein</fullName>
    </recommendedName>
</protein>
<gene>
    <name evidence="4" type="ORF">P171DRAFT_526534</name>
</gene>
<dbReference type="GO" id="GO:0001164">
    <property type="term" value="F:RNA polymerase I core promoter sequence-specific DNA binding"/>
    <property type="evidence" value="ECO:0007669"/>
    <property type="project" value="TreeGrafter"/>
</dbReference>
<feature type="compositionally biased region" description="Acidic residues" evidence="2">
    <location>
        <begin position="128"/>
        <end position="146"/>
    </location>
</feature>
<dbReference type="InterPro" id="IPR029178">
    <property type="entry name" value="Ecm11_C"/>
</dbReference>
<evidence type="ECO:0000313" key="4">
    <source>
        <dbReference type="EMBL" id="KAF2437737.1"/>
    </source>
</evidence>
<dbReference type="Proteomes" id="UP000799764">
    <property type="component" value="Unassembled WGS sequence"/>
</dbReference>
<comment type="caution">
    <text evidence="4">The sequence shown here is derived from an EMBL/GenBank/DDBJ whole genome shotgun (WGS) entry which is preliminary data.</text>
</comment>
<evidence type="ECO:0000256" key="2">
    <source>
        <dbReference type="SAM" id="MobiDB-lite"/>
    </source>
</evidence>